<sequence length="198" mass="22306">MRLLYSKPSPYSSKVRMAAHLCDLKLDLVSTNTADEGAELTRTNPIGKIPALILDDGSTLYDSRVICDYLDRLAGNPIIPQAPDAWAATKRVEALADGMTEAAMAALYEKRYRPEPMWYEPWMDKQWRRAHRALDALEQEVAALPEAPNLAHLAVSCDLAWVQLRFPEELDGRHPALAAWLERFFDRHPDLAALKPQA</sequence>
<dbReference type="Gene3D" id="1.20.1050.10">
    <property type="match status" value="1"/>
</dbReference>
<organism evidence="2 3">
    <name type="scientific">Aureimonas flava</name>
    <dbReference type="NCBI Taxonomy" id="2320271"/>
    <lineage>
        <taxon>Bacteria</taxon>
        <taxon>Pseudomonadati</taxon>
        <taxon>Pseudomonadota</taxon>
        <taxon>Alphaproteobacteria</taxon>
        <taxon>Hyphomicrobiales</taxon>
        <taxon>Aurantimonadaceae</taxon>
        <taxon>Aureimonas</taxon>
    </lineage>
</organism>
<evidence type="ECO:0000313" key="2">
    <source>
        <dbReference type="EMBL" id="RIY03547.1"/>
    </source>
</evidence>
<reference evidence="3" key="1">
    <citation type="submission" date="2018-09" db="EMBL/GenBank/DDBJ databases">
        <authorList>
            <person name="Tuo L."/>
        </authorList>
    </citation>
    <scope>NUCLEOTIDE SEQUENCE [LARGE SCALE GENOMIC DNA]</scope>
    <source>
        <strain evidence="3">M2BS4Y-1</strain>
    </source>
</reference>
<dbReference type="InterPro" id="IPR036282">
    <property type="entry name" value="Glutathione-S-Trfase_C_sf"/>
</dbReference>
<gene>
    <name evidence="2" type="ORF">D3218_01975</name>
</gene>
<keyword evidence="3" id="KW-1185">Reference proteome</keyword>
<dbReference type="RefSeq" id="WP_119538204.1">
    <property type="nucleotide sequence ID" value="NZ_QYRN01000001.1"/>
</dbReference>
<dbReference type="PANTHER" id="PTHR42673">
    <property type="entry name" value="MALEYLACETOACETATE ISOMERASE"/>
    <property type="match status" value="1"/>
</dbReference>
<proteinExistence type="predicted"/>
<dbReference type="SUPFAM" id="SSF47616">
    <property type="entry name" value="GST C-terminal domain-like"/>
    <property type="match status" value="1"/>
</dbReference>
<dbReference type="InterPro" id="IPR004045">
    <property type="entry name" value="Glutathione_S-Trfase_N"/>
</dbReference>
<dbReference type="Gene3D" id="3.40.30.10">
    <property type="entry name" value="Glutaredoxin"/>
    <property type="match status" value="1"/>
</dbReference>
<dbReference type="Pfam" id="PF13410">
    <property type="entry name" value="GST_C_2"/>
    <property type="match status" value="1"/>
</dbReference>
<dbReference type="GO" id="GO:0004364">
    <property type="term" value="F:glutathione transferase activity"/>
    <property type="evidence" value="ECO:0007669"/>
    <property type="project" value="TreeGrafter"/>
</dbReference>
<dbReference type="CDD" id="cd03205">
    <property type="entry name" value="GST_C_6"/>
    <property type="match status" value="1"/>
</dbReference>
<dbReference type="InterPro" id="IPR036249">
    <property type="entry name" value="Thioredoxin-like_sf"/>
</dbReference>
<accession>A0A3A1WNT5</accession>
<keyword evidence="2" id="KW-0808">Transferase</keyword>
<dbReference type="OrthoDB" id="9795329at2"/>
<dbReference type="GO" id="GO:0016034">
    <property type="term" value="F:maleylacetoacetate isomerase activity"/>
    <property type="evidence" value="ECO:0007669"/>
    <property type="project" value="TreeGrafter"/>
</dbReference>
<name>A0A3A1WNT5_9HYPH</name>
<dbReference type="Pfam" id="PF13409">
    <property type="entry name" value="GST_N_2"/>
    <property type="match status" value="1"/>
</dbReference>
<evidence type="ECO:0000313" key="3">
    <source>
        <dbReference type="Proteomes" id="UP000265750"/>
    </source>
</evidence>
<evidence type="ECO:0000259" key="1">
    <source>
        <dbReference type="PROSITE" id="PS50404"/>
    </source>
</evidence>
<comment type="caution">
    <text evidence="2">The sequence shown here is derived from an EMBL/GenBank/DDBJ whole genome shotgun (WGS) entry which is preliminary data.</text>
</comment>
<dbReference type="GO" id="GO:0006749">
    <property type="term" value="P:glutathione metabolic process"/>
    <property type="evidence" value="ECO:0007669"/>
    <property type="project" value="TreeGrafter"/>
</dbReference>
<dbReference type="PANTHER" id="PTHR42673:SF4">
    <property type="entry name" value="MALEYLACETOACETATE ISOMERASE"/>
    <property type="match status" value="1"/>
</dbReference>
<dbReference type="GO" id="GO:0006559">
    <property type="term" value="P:L-phenylalanine catabolic process"/>
    <property type="evidence" value="ECO:0007669"/>
    <property type="project" value="TreeGrafter"/>
</dbReference>
<dbReference type="Proteomes" id="UP000265750">
    <property type="component" value="Unassembled WGS sequence"/>
</dbReference>
<feature type="domain" description="GST N-terminal" evidence="1">
    <location>
        <begin position="1"/>
        <end position="78"/>
    </location>
</feature>
<dbReference type="InterPro" id="IPR040079">
    <property type="entry name" value="Glutathione_S-Trfase"/>
</dbReference>
<dbReference type="PROSITE" id="PS50404">
    <property type="entry name" value="GST_NTER"/>
    <property type="match status" value="1"/>
</dbReference>
<dbReference type="SUPFAM" id="SSF52833">
    <property type="entry name" value="Thioredoxin-like"/>
    <property type="match status" value="1"/>
</dbReference>
<dbReference type="SFLD" id="SFLDS00019">
    <property type="entry name" value="Glutathione_Transferase_(cytos"/>
    <property type="match status" value="1"/>
</dbReference>
<dbReference type="AlphaFoldDB" id="A0A3A1WNT5"/>
<dbReference type="EMBL" id="QYRN01000001">
    <property type="protein sequence ID" value="RIY03547.1"/>
    <property type="molecule type" value="Genomic_DNA"/>
</dbReference>
<protein>
    <submittedName>
        <fullName evidence="2">Glutathione S-transferase family protein</fullName>
    </submittedName>
</protein>